<accession>A0AAW0NLI5</accession>
<reference evidence="4" key="1">
    <citation type="submission" date="2024-04" db="EMBL/GenBank/DDBJ databases">
        <title>Salinicola lusitanus LLJ914,a marine bacterium isolated from the Okinawa Trough.</title>
        <authorList>
            <person name="Li J."/>
        </authorList>
    </citation>
    <scope>NUCLEOTIDE SEQUENCE [LARGE SCALE GENOMIC DNA]</scope>
</reference>
<feature type="coiled-coil region" evidence="1">
    <location>
        <begin position="64"/>
        <end position="108"/>
    </location>
</feature>
<dbReference type="Proteomes" id="UP001460270">
    <property type="component" value="Unassembled WGS sequence"/>
</dbReference>
<feature type="region of interest" description="Disordered" evidence="2">
    <location>
        <begin position="1"/>
        <end position="31"/>
    </location>
</feature>
<name>A0AAW0NLI5_9GOBI</name>
<evidence type="ECO:0000313" key="3">
    <source>
        <dbReference type="EMBL" id="KAK7895586.1"/>
    </source>
</evidence>
<keyword evidence="1" id="KW-0175">Coiled coil</keyword>
<organism evidence="3 4">
    <name type="scientific">Mugilogobius chulae</name>
    <name type="common">yellowstripe goby</name>
    <dbReference type="NCBI Taxonomy" id="88201"/>
    <lineage>
        <taxon>Eukaryota</taxon>
        <taxon>Metazoa</taxon>
        <taxon>Chordata</taxon>
        <taxon>Craniata</taxon>
        <taxon>Vertebrata</taxon>
        <taxon>Euteleostomi</taxon>
        <taxon>Actinopterygii</taxon>
        <taxon>Neopterygii</taxon>
        <taxon>Teleostei</taxon>
        <taxon>Neoteleostei</taxon>
        <taxon>Acanthomorphata</taxon>
        <taxon>Gobiaria</taxon>
        <taxon>Gobiiformes</taxon>
        <taxon>Gobioidei</taxon>
        <taxon>Gobiidae</taxon>
        <taxon>Gobionellinae</taxon>
        <taxon>Mugilogobius</taxon>
    </lineage>
</organism>
<protein>
    <submittedName>
        <fullName evidence="3">Uncharacterized protein</fullName>
    </submittedName>
</protein>
<sequence length="194" mass="22980">MPQDYPVDANNDNQQSRLCDVQNKPTDEEEDINPIVPSQRYLVEELKKANEEIRQRAISEYNLRETLSDHEEAMSQLLEELQRKNTELEDLRRTMEEKEDEVTNCNKMPQDYLVDANNDNQQSRLCDVQNKPTDEEEDTNPIVPSQRYLVEELKKANEEIRQRAISEYNLRETLSDHEEAMSQLLEELQRKIQN</sequence>
<evidence type="ECO:0000256" key="1">
    <source>
        <dbReference type="SAM" id="Coils"/>
    </source>
</evidence>
<dbReference type="AlphaFoldDB" id="A0AAW0NLI5"/>
<evidence type="ECO:0000256" key="2">
    <source>
        <dbReference type="SAM" id="MobiDB-lite"/>
    </source>
</evidence>
<keyword evidence="4" id="KW-1185">Reference proteome</keyword>
<dbReference type="EMBL" id="JBBPFD010000015">
    <property type="protein sequence ID" value="KAK7895586.1"/>
    <property type="molecule type" value="Genomic_DNA"/>
</dbReference>
<proteinExistence type="predicted"/>
<comment type="caution">
    <text evidence="3">The sequence shown here is derived from an EMBL/GenBank/DDBJ whole genome shotgun (WGS) entry which is preliminary data.</text>
</comment>
<gene>
    <name evidence="3" type="ORF">WMY93_020911</name>
</gene>
<evidence type="ECO:0000313" key="4">
    <source>
        <dbReference type="Proteomes" id="UP001460270"/>
    </source>
</evidence>